<comment type="caution">
    <text evidence="1">The sequence shown here is derived from an EMBL/GenBank/DDBJ whole genome shotgun (WGS) entry which is preliminary data.</text>
</comment>
<name>A0ACB7INS3_PLECO</name>
<protein>
    <submittedName>
        <fullName evidence="1">Uncharacterized protein</fullName>
    </submittedName>
</protein>
<reference evidence="1 2" key="1">
    <citation type="journal article" date="2021" name="Appl. Environ. Microbiol.">
        <title>Genetic linkage and physical mapping for an oyster mushroom Pleurotus cornucopiae and QTL analysis for the trait cap color.</title>
        <authorList>
            <person name="Zhang Y."/>
            <person name="Gao W."/>
            <person name="Sonnenberg A."/>
            <person name="Chen Q."/>
            <person name="Zhang J."/>
            <person name="Huang C."/>
        </authorList>
    </citation>
    <scope>NUCLEOTIDE SEQUENCE [LARGE SCALE GENOMIC DNA]</scope>
    <source>
        <strain evidence="1">CCMSSC00406</strain>
    </source>
</reference>
<accession>A0ACB7INS3</accession>
<sequence>MPESMLDCGASDSFIDQEFVKKNNIKTKKLANPAVIRNADGTANNAGRVTEKVEMRMRYKGHVEVMTFYVTNLGNVDVILGPTWLKKHNPEIDWKTGEVVMSQCPRQCQNYRDREAEDLKNEPYPGELDTEEDEEEVEEVLKHKLGLRNILIAGVRQWNRLRSGYLRELDDLTNQYHELVAWMYVN</sequence>
<gene>
    <name evidence="1" type="ORF">CCMSSC00406_0006068</name>
</gene>
<dbReference type="EMBL" id="WQMT02000009">
    <property type="protein sequence ID" value="KAG9219610.1"/>
    <property type="molecule type" value="Genomic_DNA"/>
</dbReference>
<dbReference type="Proteomes" id="UP000824881">
    <property type="component" value="Unassembled WGS sequence"/>
</dbReference>
<evidence type="ECO:0000313" key="2">
    <source>
        <dbReference type="Proteomes" id="UP000824881"/>
    </source>
</evidence>
<evidence type="ECO:0000313" key="1">
    <source>
        <dbReference type="EMBL" id="KAG9219610.1"/>
    </source>
</evidence>
<keyword evidence="2" id="KW-1185">Reference proteome</keyword>
<proteinExistence type="predicted"/>
<organism evidence="1 2">
    <name type="scientific">Pleurotus cornucopiae</name>
    <name type="common">Cornucopia mushroom</name>
    <dbReference type="NCBI Taxonomy" id="5321"/>
    <lineage>
        <taxon>Eukaryota</taxon>
        <taxon>Fungi</taxon>
        <taxon>Dikarya</taxon>
        <taxon>Basidiomycota</taxon>
        <taxon>Agaricomycotina</taxon>
        <taxon>Agaricomycetes</taxon>
        <taxon>Agaricomycetidae</taxon>
        <taxon>Agaricales</taxon>
        <taxon>Pleurotineae</taxon>
        <taxon>Pleurotaceae</taxon>
        <taxon>Pleurotus</taxon>
    </lineage>
</organism>